<evidence type="ECO:0000256" key="1">
    <source>
        <dbReference type="ARBA" id="ARBA00012417"/>
    </source>
</evidence>
<proteinExistence type="predicted"/>
<dbReference type="GO" id="GO:0006260">
    <property type="term" value="P:DNA replication"/>
    <property type="evidence" value="ECO:0007669"/>
    <property type="project" value="UniProtKB-KW"/>
</dbReference>
<keyword evidence="3" id="KW-0548">Nucleotidyltransferase</keyword>
<evidence type="ECO:0000259" key="7">
    <source>
        <dbReference type="SMART" id="SM00481"/>
    </source>
</evidence>
<dbReference type="GO" id="GO:0003887">
    <property type="term" value="F:DNA-directed DNA polymerase activity"/>
    <property type="evidence" value="ECO:0007669"/>
    <property type="project" value="UniProtKB-KW"/>
</dbReference>
<dbReference type="EC" id="2.7.7.7" evidence="1"/>
<dbReference type="Pfam" id="PF07733">
    <property type="entry name" value="DNA_pol3_alpha"/>
    <property type="match status" value="1"/>
</dbReference>
<dbReference type="EMBL" id="CP128400">
    <property type="protein sequence ID" value="WJW69307.1"/>
    <property type="molecule type" value="Genomic_DNA"/>
</dbReference>
<dbReference type="AlphaFoldDB" id="A0A8T7M5M3"/>
<evidence type="ECO:0000313" key="8">
    <source>
        <dbReference type="EMBL" id="NWJ47395.1"/>
    </source>
</evidence>
<evidence type="ECO:0000313" key="11">
    <source>
        <dbReference type="Proteomes" id="UP001431572"/>
    </source>
</evidence>
<comment type="catalytic activity">
    <reaction evidence="6">
        <text>DNA(n) + a 2'-deoxyribonucleoside 5'-triphosphate = DNA(n+1) + diphosphate</text>
        <dbReference type="Rhea" id="RHEA:22508"/>
        <dbReference type="Rhea" id="RHEA-COMP:17339"/>
        <dbReference type="Rhea" id="RHEA-COMP:17340"/>
        <dbReference type="ChEBI" id="CHEBI:33019"/>
        <dbReference type="ChEBI" id="CHEBI:61560"/>
        <dbReference type="ChEBI" id="CHEBI:173112"/>
        <dbReference type="EC" id="2.7.7.7"/>
    </reaction>
</comment>
<dbReference type="SMART" id="SM00481">
    <property type="entry name" value="POLIIIAc"/>
    <property type="match status" value="1"/>
</dbReference>
<dbReference type="PANTHER" id="PTHR32294">
    <property type="entry name" value="DNA POLYMERASE III SUBUNIT ALPHA"/>
    <property type="match status" value="1"/>
</dbReference>
<dbReference type="InterPro" id="IPR004013">
    <property type="entry name" value="PHP_dom"/>
</dbReference>
<evidence type="ECO:0000313" key="10">
    <source>
        <dbReference type="Proteomes" id="UP000521676"/>
    </source>
</evidence>
<evidence type="ECO:0000256" key="5">
    <source>
        <dbReference type="ARBA" id="ARBA00022932"/>
    </source>
</evidence>
<reference evidence="9" key="2">
    <citation type="journal article" date="2024" name="Nature">
        <title>Anoxygenic phototroph of the Chloroflexota uses a type I reaction centre.</title>
        <authorList>
            <person name="Tsuji J.M."/>
            <person name="Shaw N.A."/>
            <person name="Nagashima S."/>
            <person name="Venkiteswaran J.J."/>
            <person name="Schiff S.L."/>
            <person name="Watanabe T."/>
            <person name="Fukui M."/>
            <person name="Hanada S."/>
            <person name="Tank M."/>
            <person name="Neufeld J.D."/>
        </authorList>
    </citation>
    <scope>NUCLEOTIDE SEQUENCE</scope>
    <source>
        <strain evidence="9">L227-S17</strain>
    </source>
</reference>
<sequence length="961" mass="105237">MEQPFSAFSDLRVHSHYSYRDGVCSVAELARCAAELGRPALALTDHNHAAGFIELQEAADKYSLKPIFGVDATVADENGQFYKLVLLAKNEGGLQNLFRLLTWAGTEGFDLYGQNKPVLAESKLLGKADGIAVIGSDFPDGLGAQRASRLREACGEDFYVELLSHQSANVERVRLAEFAQQHNLPIVATSDVHHISPEQARTRDLLWAIADNVRFDDPNRRRPASSEAYPRTLAELAEIYAAVPEALRNAATLAASCEVRLPKSGLIIPDYVLPPTFQPDTGVTYSAVGQYLAQVAAANLQARYGEIPTNMQTRLDYELGVIEKAGFNQYILIVADIVQRAHELGILCAPRGSSAGSLVCFALGITPLNPLDFNLVFERFLNPERLSPPDIDLDIADEDRPRLLDYVVRKYGVNNVAHIITHNFEGAKSALRDAGKALNIDSGLVNRLSGLVPLEFQRPYTLARTLEEVKEVQQLYKRDKAAKELIDAALLLEGTGRNNGTHAAGVVITPRPTQEYVPLIRTEGLAQQQRDTSQPNTESTGWFTPTVMTQWDMQGVEKRGLLKIDLLGLTAWSTITRTLDFIRQERDIALDVWQLPLDDEKTYDTIGQGFTTGVFQLENRGMTDFAANMKPRSIADLGFLIAAYRPGPMPFLGKIMAVRSGREKLEAPHPFLEPLLAESYGAPVYQETMLRIAVEVAGYSLGEADALRKAISKKNQVELEAQHIRFVEGARKTKELSEAEAEAIWQFFPPFAFYGFNQAHAIIYGYLTYITAYLKTSYPLEYMAALLGAAGGDLAALGKAAAECRRLNVPLLAPNINRSMARITLENLSDGQRALRLGLSAVKGLGPTGVEAIIALRNESGDYIGLVDFVRRVPGRSVNSRALVALARVGALPFGNRAQLETAIPAAQKAAKAKEFQEIVLPDLAEYPDETVQAYENELLGFALTLNESGLAPDGGSNGVA</sequence>
<dbReference type="NCBIfam" id="TIGR00594">
    <property type="entry name" value="polc"/>
    <property type="match status" value="1"/>
</dbReference>
<dbReference type="EMBL" id="JACATZ010000003">
    <property type="protein sequence ID" value="NWJ47395.1"/>
    <property type="molecule type" value="Genomic_DNA"/>
</dbReference>
<dbReference type="InterPro" id="IPR003141">
    <property type="entry name" value="Pol/His_phosphatase_N"/>
</dbReference>
<name>A0A8T7M5M3_9CHLR</name>
<keyword evidence="5" id="KW-0239">DNA-directed DNA polymerase</keyword>
<protein>
    <recommendedName>
        <fullName evidence="1">DNA-directed DNA polymerase</fullName>
        <ecNumber evidence="1">2.7.7.7</ecNumber>
    </recommendedName>
</protein>
<evidence type="ECO:0000256" key="6">
    <source>
        <dbReference type="ARBA" id="ARBA00049244"/>
    </source>
</evidence>
<evidence type="ECO:0000313" key="9">
    <source>
        <dbReference type="EMBL" id="WJW69307.1"/>
    </source>
</evidence>
<evidence type="ECO:0000256" key="3">
    <source>
        <dbReference type="ARBA" id="ARBA00022695"/>
    </source>
</evidence>
<dbReference type="Gene3D" id="1.10.150.870">
    <property type="match status" value="1"/>
</dbReference>
<dbReference type="InterPro" id="IPR011708">
    <property type="entry name" value="DNA_pol3_alpha_NTPase_dom"/>
</dbReference>
<dbReference type="InterPro" id="IPR041931">
    <property type="entry name" value="DNA_pol3_alpha_thumb_dom"/>
</dbReference>
<evidence type="ECO:0000256" key="2">
    <source>
        <dbReference type="ARBA" id="ARBA00022679"/>
    </source>
</evidence>
<dbReference type="InterPro" id="IPR004805">
    <property type="entry name" value="DnaE2/DnaE/PolC"/>
</dbReference>
<organism evidence="8 10">
    <name type="scientific">Candidatus Chlorohelix allophototropha</name>
    <dbReference type="NCBI Taxonomy" id="3003348"/>
    <lineage>
        <taxon>Bacteria</taxon>
        <taxon>Bacillati</taxon>
        <taxon>Chloroflexota</taxon>
        <taxon>Chloroflexia</taxon>
        <taxon>Candidatus Chloroheliales</taxon>
        <taxon>Candidatus Chloroheliaceae</taxon>
        <taxon>Candidatus Chlorohelix</taxon>
    </lineage>
</organism>
<evidence type="ECO:0000256" key="4">
    <source>
        <dbReference type="ARBA" id="ARBA00022705"/>
    </source>
</evidence>
<dbReference type="SUPFAM" id="SSF89550">
    <property type="entry name" value="PHP domain-like"/>
    <property type="match status" value="1"/>
</dbReference>
<dbReference type="InterPro" id="IPR040982">
    <property type="entry name" value="DNA_pol3_finger"/>
</dbReference>
<dbReference type="Gene3D" id="1.10.10.1600">
    <property type="entry name" value="Bacterial DNA polymerase III alpha subunit, thumb domain"/>
    <property type="match status" value="1"/>
</dbReference>
<accession>A0A8T7M5M3</accession>
<feature type="domain" description="Polymerase/histidinol phosphatase N-terminal" evidence="7">
    <location>
        <begin position="9"/>
        <end position="76"/>
    </location>
</feature>
<gene>
    <name evidence="8" type="ORF">HXX08_16170</name>
    <name evidence="9" type="ORF">OZ401_002915</name>
</gene>
<dbReference type="Pfam" id="PF14579">
    <property type="entry name" value="HHH_6"/>
    <property type="match status" value="1"/>
</dbReference>
<dbReference type="Proteomes" id="UP001431572">
    <property type="component" value="Chromosome 2"/>
</dbReference>
<dbReference type="RefSeq" id="WP_341471196.1">
    <property type="nucleotide sequence ID" value="NZ_CP128400.1"/>
</dbReference>
<dbReference type="GO" id="GO:0008408">
    <property type="term" value="F:3'-5' exonuclease activity"/>
    <property type="evidence" value="ECO:0007669"/>
    <property type="project" value="InterPro"/>
</dbReference>
<keyword evidence="2" id="KW-0808">Transferase</keyword>
<dbReference type="Pfam" id="PF02811">
    <property type="entry name" value="PHP"/>
    <property type="match status" value="1"/>
</dbReference>
<dbReference type="InterPro" id="IPR029460">
    <property type="entry name" value="DNAPol_HHH"/>
</dbReference>
<reference evidence="8 10" key="1">
    <citation type="submission" date="2020-06" db="EMBL/GenBank/DDBJ databases">
        <title>Anoxygenic phototrophic Chloroflexota member uses a Type I reaction center.</title>
        <authorList>
            <person name="Tsuji J.M."/>
            <person name="Shaw N.A."/>
            <person name="Nagashima S."/>
            <person name="Venkiteswaran J."/>
            <person name="Schiff S.L."/>
            <person name="Hanada S."/>
            <person name="Tank M."/>
            <person name="Neufeld J.D."/>
        </authorList>
    </citation>
    <scope>NUCLEOTIDE SEQUENCE [LARGE SCALE GENOMIC DNA]</scope>
    <source>
        <strain evidence="8">L227-S17</strain>
    </source>
</reference>
<dbReference type="Gene3D" id="3.20.20.140">
    <property type="entry name" value="Metal-dependent hydrolases"/>
    <property type="match status" value="1"/>
</dbReference>
<dbReference type="InterPro" id="IPR016195">
    <property type="entry name" value="Pol/histidinol_Pase-like"/>
</dbReference>
<dbReference type="Pfam" id="PF17657">
    <property type="entry name" value="DNA_pol3_finger"/>
    <property type="match status" value="1"/>
</dbReference>
<dbReference type="Proteomes" id="UP000521676">
    <property type="component" value="Unassembled WGS sequence"/>
</dbReference>
<keyword evidence="4" id="KW-0235">DNA replication</keyword>
<keyword evidence="11" id="KW-1185">Reference proteome</keyword>